<dbReference type="SUPFAM" id="SSF48208">
    <property type="entry name" value="Six-hairpin glycosidases"/>
    <property type="match status" value="1"/>
</dbReference>
<comment type="caution">
    <text evidence="4">The sequence shown here is derived from an EMBL/GenBank/DDBJ whole genome shotgun (WGS) entry which is preliminary data.</text>
</comment>
<accession>A0ABY2HHP0</accession>
<dbReference type="InterPro" id="IPR012341">
    <property type="entry name" value="6hp_glycosidase-like_sf"/>
</dbReference>
<dbReference type="InterPro" id="IPR054363">
    <property type="entry name" value="GH95_cat"/>
</dbReference>
<protein>
    <submittedName>
        <fullName evidence="4">Glycoside hydrolase family 95 protein</fullName>
    </submittedName>
</protein>
<dbReference type="Gene3D" id="1.50.10.10">
    <property type="match status" value="1"/>
</dbReference>
<dbReference type="InterPro" id="IPR049053">
    <property type="entry name" value="AFCA-like_C"/>
</dbReference>
<dbReference type="Proteomes" id="UP000297429">
    <property type="component" value="Unassembled WGS sequence"/>
</dbReference>
<reference evidence="4 5" key="1">
    <citation type="submission" date="2019-03" db="EMBL/GenBank/DDBJ databases">
        <authorList>
            <person name="He R.-H."/>
        </authorList>
    </citation>
    <scope>NUCLEOTIDE SEQUENCE [LARGE SCALE GENOMIC DNA]</scope>
    <source>
        <strain evidence="4 5">DSM 19624</strain>
    </source>
</reference>
<dbReference type="Pfam" id="PF22124">
    <property type="entry name" value="Glyco_hydro_95_cat"/>
    <property type="match status" value="1"/>
</dbReference>
<dbReference type="InterPro" id="IPR016518">
    <property type="entry name" value="Alpha-L-fucosidase"/>
</dbReference>
<feature type="domain" description="Alpha fucosidase A-like C-terminal" evidence="2">
    <location>
        <begin position="695"/>
        <end position="786"/>
    </location>
</feature>
<evidence type="ECO:0000313" key="4">
    <source>
        <dbReference type="EMBL" id="TFB28123.1"/>
    </source>
</evidence>
<dbReference type="InterPro" id="IPR027414">
    <property type="entry name" value="GH95_N_dom"/>
</dbReference>
<feature type="domain" description="Glycosyl hydrolase family 95 N-terminal" evidence="1">
    <location>
        <begin position="72"/>
        <end position="121"/>
    </location>
</feature>
<evidence type="ECO:0000259" key="3">
    <source>
        <dbReference type="Pfam" id="PF22124"/>
    </source>
</evidence>
<dbReference type="PANTHER" id="PTHR31084:SF19">
    <property type="entry name" value="GLYCOSYL HYDROLASE FAMILY 95 N-TERMINAL DOMAIN-CONTAINING PROTEIN"/>
    <property type="match status" value="1"/>
</dbReference>
<dbReference type="InterPro" id="IPR008928">
    <property type="entry name" value="6-hairpin_glycosidase_sf"/>
</dbReference>
<sequence>MNNLPNIWMLYCLTLRASYSILYIFDLHTNQITNMLLNYRQYMVCAVLSCLLLLCFTNRLLAQKKENPAFTMWDNKPAQKWMTEAYPIGNGRIGGMIFGGVDQEHIQFNDNTLWTGDENDRGTYQAFGDLFIDFNNKDQPFTNYSRKLDIDHAVHTINYTQNGTQFKREYFCSFPDKVMVLRFTANQKKAYSAIISLKDAHNGTITASGNTIQLTGKLPNGMTYQATAVIKVENGKLEAVKDGESEKLKITDADAVTLIFTAATNYINKREQNWKGEEPVPKIERVLNAVKAKSYNKLLKNHIQDYSHLYNRLAINLGTSNADTQKQPTYQRLINYKKVADPALEALIFQYGRYLLISSSRPGGLPANLQGLWNESNNPPWGSDYHSNINIQMNYWLAEPTNLSECQIPYLDYINSMREVSAIATRKQYPNTRGWTVKTENNIFGGMSFLWNTPGSAWYAQALWEHYAFTKDKNYLQNFAYPIIKEIAEFWDDHLKRRPDGTLVSPMGWSPEHGPTEDGVTHDQQIVFDLFTNYIEAAEVLGIDADYKKHIADLKAHLLKPKIGKWGQLQEWETDRDDPKDQHRHISHLFGLHPGREISTIKTPELAKAARVTLTARGDESTGWSMAWKMNFWARLQDGNHAYKILQNFITPVGGSGTDYNKGGGIYTNLFCAHPPFQIDGNFGYTAGISEMLLQSQTGELQFLPALPDQWATGSIQGLRARGNFEITDLQWKDGKVVKLSIKSLSGEDCIVRSPNALKHEVKGIDEQTSGKDFKYSFKTQVGKVYGFEG</sequence>
<feature type="domain" description="Glycosyl hydrolase family 95 catalytic" evidence="3">
    <location>
        <begin position="294"/>
        <end position="693"/>
    </location>
</feature>
<keyword evidence="4" id="KW-0378">Hydrolase</keyword>
<evidence type="ECO:0000259" key="2">
    <source>
        <dbReference type="Pfam" id="PF21307"/>
    </source>
</evidence>
<name>A0ABY2HHP0_9SPHI</name>
<dbReference type="Pfam" id="PF14498">
    <property type="entry name" value="Glyco_hyd_65N_2"/>
    <property type="match status" value="2"/>
</dbReference>
<evidence type="ECO:0000259" key="1">
    <source>
        <dbReference type="Pfam" id="PF14498"/>
    </source>
</evidence>
<organism evidence="4 5">
    <name type="scientific">Pedobacter alluvionis</name>
    <dbReference type="NCBI Taxonomy" id="475253"/>
    <lineage>
        <taxon>Bacteria</taxon>
        <taxon>Pseudomonadati</taxon>
        <taxon>Bacteroidota</taxon>
        <taxon>Sphingobacteriia</taxon>
        <taxon>Sphingobacteriales</taxon>
        <taxon>Sphingobacteriaceae</taxon>
        <taxon>Pedobacter</taxon>
    </lineage>
</organism>
<feature type="domain" description="Glycosyl hydrolase family 95 N-terminal" evidence="1">
    <location>
        <begin position="123"/>
        <end position="268"/>
    </location>
</feature>
<evidence type="ECO:0000313" key="5">
    <source>
        <dbReference type="Proteomes" id="UP000297429"/>
    </source>
</evidence>
<dbReference type="Pfam" id="PF21307">
    <property type="entry name" value="Glyco_hydro_95_C"/>
    <property type="match status" value="1"/>
</dbReference>
<dbReference type="PIRSF" id="PIRSF007663">
    <property type="entry name" value="UCP007663"/>
    <property type="match status" value="1"/>
</dbReference>
<dbReference type="PANTHER" id="PTHR31084">
    <property type="entry name" value="ALPHA-L-FUCOSIDASE 2"/>
    <property type="match status" value="1"/>
</dbReference>
<dbReference type="EMBL" id="SOPX01000007">
    <property type="protein sequence ID" value="TFB28123.1"/>
    <property type="molecule type" value="Genomic_DNA"/>
</dbReference>
<keyword evidence="5" id="KW-1185">Reference proteome</keyword>
<gene>
    <name evidence="4" type="ORF">E3V97_24170</name>
</gene>
<proteinExistence type="predicted"/>
<dbReference type="GO" id="GO:0016787">
    <property type="term" value="F:hydrolase activity"/>
    <property type="evidence" value="ECO:0007669"/>
    <property type="project" value="UniProtKB-KW"/>
</dbReference>